<keyword evidence="3" id="KW-1185">Reference proteome</keyword>
<evidence type="ECO:0000313" key="3">
    <source>
        <dbReference type="Proteomes" id="UP000634136"/>
    </source>
</evidence>
<dbReference type="Gene3D" id="3.80.10.10">
    <property type="entry name" value="Ribonuclease Inhibitor"/>
    <property type="match status" value="1"/>
</dbReference>
<comment type="caution">
    <text evidence="2">The sequence shown here is derived from an EMBL/GenBank/DDBJ whole genome shotgun (WGS) entry which is preliminary data.</text>
</comment>
<dbReference type="Pfam" id="PF24758">
    <property type="entry name" value="LRR_At5g56370"/>
    <property type="match status" value="1"/>
</dbReference>
<dbReference type="InterPro" id="IPR055411">
    <property type="entry name" value="LRR_FXL15/At3g58940/PEG3-like"/>
</dbReference>
<accession>A0A834WJQ5</accession>
<protein>
    <submittedName>
        <fullName evidence="2">F-box/FBD/LRR-repeat protein</fullName>
    </submittedName>
</protein>
<dbReference type="InterPro" id="IPR032675">
    <property type="entry name" value="LRR_dom_sf"/>
</dbReference>
<name>A0A834WJQ5_9FABA</name>
<organism evidence="2 3">
    <name type="scientific">Senna tora</name>
    <dbReference type="NCBI Taxonomy" id="362788"/>
    <lineage>
        <taxon>Eukaryota</taxon>
        <taxon>Viridiplantae</taxon>
        <taxon>Streptophyta</taxon>
        <taxon>Embryophyta</taxon>
        <taxon>Tracheophyta</taxon>
        <taxon>Spermatophyta</taxon>
        <taxon>Magnoliopsida</taxon>
        <taxon>eudicotyledons</taxon>
        <taxon>Gunneridae</taxon>
        <taxon>Pentapetalae</taxon>
        <taxon>rosids</taxon>
        <taxon>fabids</taxon>
        <taxon>Fabales</taxon>
        <taxon>Fabaceae</taxon>
        <taxon>Caesalpinioideae</taxon>
        <taxon>Cassia clade</taxon>
        <taxon>Senna</taxon>
    </lineage>
</organism>
<evidence type="ECO:0000259" key="1">
    <source>
        <dbReference type="SMART" id="SM00579"/>
    </source>
</evidence>
<reference evidence="2" key="1">
    <citation type="submission" date="2020-09" db="EMBL/GenBank/DDBJ databases">
        <title>Genome-Enabled Discovery of Anthraquinone Biosynthesis in Senna tora.</title>
        <authorList>
            <person name="Kang S.-H."/>
            <person name="Pandey R.P."/>
            <person name="Lee C.-M."/>
            <person name="Sim J.-S."/>
            <person name="Jeong J.-T."/>
            <person name="Choi B.-S."/>
            <person name="Jung M."/>
            <person name="Ginzburg D."/>
            <person name="Zhao K."/>
            <person name="Won S.Y."/>
            <person name="Oh T.-J."/>
            <person name="Yu Y."/>
            <person name="Kim N.-H."/>
            <person name="Lee O.R."/>
            <person name="Lee T.-H."/>
            <person name="Bashyal P."/>
            <person name="Kim T.-S."/>
            <person name="Lee W.-H."/>
            <person name="Kawkins C."/>
            <person name="Kim C.-K."/>
            <person name="Kim J.S."/>
            <person name="Ahn B.O."/>
            <person name="Rhee S.Y."/>
            <person name="Sohng J.K."/>
        </authorList>
    </citation>
    <scope>NUCLEOTIDE SEQUENCE</scope>
    <source>
        <tissue evidence="2">Leaf</tissue>
    </source>
</reference>
<feature type="domain" description="FBD" evidence="1">
    <location>
        <begin position="265"/>
        <end position="338"/>
    </location>
</feature>
<dbReference type="AlphaFoldDB" id="A0A834WJQ5"/>
<sequence>MWLYIPCFDFDDELYTSYEIQYSHFVQFVYAFLVSRNVQPIKKFYLKCVSSYTSNQNIKVWVNAAIHREVEHLEIKSLPNYILLPSSTIFTCKTIVVMKLNSVKLDAISSACLPSLKVLHLHSVCFSRYSCVHNLLSGCTLLENLVISYIKSTEKLSVIPYDVFTKDLPKLISADVRSCSKWDLLTAFSKAKFLHCKATLAYVSRKRHIPMPIFHNLVHFELHCRFFYRWKFLAEILRNSPNLQILVVKKRNYKAITNEPFVADEFFSPPLLRKCYVGGFEGTENEMQFASFVMKNASILDTITISYYNSSNIDEKFQVLQILSSFPRLSATCQLCFE</sequence>
<dbReference type="PANTHER" id="PTHR31900">
    <property type="entry name" value="F-BOX/RNI SUPERFAMILY PROTEIN-RELATED"/>
    <property type="match status" value="1"/>
</dbReference>
<gene>
    <name evidence="2" type="ORF">G2W53_016949</name>
</gene>
<dbReference type="Pfam" id="PF08387">
    <property type="entry name" value="FBD"/>
    <property type="match status" value="1"/>
</dbReference>
<dbReference type="SMART" id="SM00579">
    <property type="entry name" value="FBD"/>
    <property type="match status" value="1"/>
</dbReference>
<evidence type="ECO:0000313" key="2">
    <source>
        <dbReference type="EMBL" id="KAF7825785.1"/>
    </source>
</evidence>
<dbReference type="EMBL" id="JAAIUW010000006">
    <property type="protein sequence ID" value="KAF7825785.1"/>
    <property type="molecule type" value="Genomic_DNA"/>
</dbReference>
<dbReference type="SUPFAM" id="SSF52058">
    <property type="entry name" value="L domain-like"/>
    <property type="match status" value="1"/>
</dbReference>
<dbReference type="OrthoDB" id="1436850at2759"/>
<proteinExistence type="predicted"/>
<dbReference type="InterPro" id="IPR006566">
    <property type="entry name" value="FBD"/>
</dbReference>
<dbReference type="Proteomes" id="UP000634136">
    <property type="component" value="Unassembled WGS sequence"/>
</dbReference>
<dbReference type="InterPro" id="IPR050232">
    <property type="entry name" value="FBL13/AtMIF1-like"/>
</dbReference>
<dbReference type="PANTHER" id="PTHR31900:SF34">
    <property type="entry name" value="EMB|CAB62440.1-RELATED"/>
    <property type="match status" value="1"/>
</dbReference>